<dbReference type="Proteomes" id="UP001201262">
    <property type="component" value="Unassembled WGS sequence"/>
</dbReference>
<dbReference type="EMBL" id="JAJTJA010000013">
    <property type="protein sequence ID" value="KAH8690542.1"/>
    <property type="molecule type" value="Genomic_DNA"/>
</dbReference>
<evidence type="ECO:0000313" key="3">
    <source>
        <dbReference type="EMBL" id="KAH8690542.1"/>
    </source>
</evidence>
<dbReference type="RefSeq" id="XP_046066738.1">
    <property type="nucleotide sequence ID" value="XM_046221120.1"/>
</dbReference>
<sequence length="222" mass="24648">MRFLCLHGMGTNCQIMESQIATIRYELDNTHTYDFVEGTLPASLAPELHQFFPIDGSYFEYFDFYSGDTIHKALNNLGSFLELEGPYDGVIAFSQGATLVATYLMRQALKSPQKPLPFQCAVFFCGGMPFDPKALECGEIKQLSKEDGDKLLPGFPTAHIWGRNDNVWPGTSEVLHALCDPKVSTMFLHDEGHSIPGGRAKYAVFGAVKAIRRTLDRVSLVS</sequence>
<gene>
    <name evidence="3" type="ORF">BGW36DRAFT_432340</name>
</gene>
<dbReference type="Pfam" id="PF03959">
    <property type="entry name" value="FSH1"/>
    <property type="match status" value="1"/>
</dbReference>
<dbReference type="GO" id="GO:0016787">
    <property type="term" value="F:hydrolase activity"/>
    <property type="evidence" value="ECO:0007669"/>
    <property type="project" value="UniProtKB-KW"/>
</dbReference>
<dbReference type="GeneID" id="70251407"/>
<dbReference type="GO" id="GO:0019748">
    <property type="term" value="P:secondary metabolic process"/>
    <property type="evidence" value="ECO:0007669"/>
    <property type="project" value="TreeGrafter"/>
</dbReference>
<dbReference type="AlphaFoldDB" id="A0AAD4KJ52"/>
<dbReference type="Gene3D" id="3.40.50.1820">
    <property type="entry name" value="alpha/beta hydrolase"/>
    <property type="match status" value="1"/>
</dbReference>
<name>A0AAD4KJ52_9EURO</name>
<dbReference type="InterPro" id="IPR050593">
    <property type="entry name" value="LovG"/>
</dbReference>
<dbReference type="PANTHER" id="PTHR48070:SF6">
    <property type="entry name" value="ESTERASE OVCA2"/>
    <property type="match status" value="1"/>
</dbReference>
<dbReference type="GO" id="GO:0005737">
    <property type="term" value="C:cytoplasm"/>
    <property type="evidence" value="ECO:0007669"/>
    <property type="project" value="TreeGrafter"/>
</dbReference>
<evidence type="ECO:0000256" key="1">
    <source>
        <dbReference type="ARBA" id="ARBA00022801"/>
    </source>
</evidence>
<organism evidence="3 4">
    <name type="scientific">Talaromyces proteolyticus</name>
    <dbReference type="NCBI Taxonomy" id="1131652"/>
    <lineage>
        <taxon>Eukaryota</taxon>
        <taxon>Fungi</taxon>
        <taxon>Dikarya</taxon>
        <taxon>Ascomycota</taxon>
        <taxon>Pezizomycotina</taxon>
        <taxon>Eurotiomycetes</taxon>
        <taxon>Eurotiomycetidae</taxon>
        <taxon>Eurotiales</taxon>
        <taxon>Trichocomaceae</taxon>
        <taxon>Talaromyces</taxon>
        <taxon>Talaromyces sect. Bacilispori</taxon>
    </lineage>
</organism>
<dbReference type="PANTHER" id="PTHR48070">
    <property type="entry name" value="ESTERASE OVCA2"/>
    <property type="match status" value="1"/>
</dbReference>
<dbReference type="SUPFAM" id="SSF53474">
    <property type="entry name" value="alpha/beta-Hydrolases"/>
    <property type="match status" value="1"/>
</dbReference>
<protein>
    <submittedName>
        <fullName evidence="3">Serine hydrolase FSH</fullName>
    </submittedName>
</protein>
<reference evidence="3" key="1">
    <citation type="submission" date="2021-12" db="EMBL/GenBank/DDBJ databases">
        <title>Convergent genome expansion in fungi linked to evolution of root-endophyte symbiosis.</title>
        <authorList>
            <consortium name="DOE Joint Genome Institute"/>
            <person name="Ke Y.-H."/>
            <person name="Bonito G."/>
            <person name="Liao H.-L."/>
            <person name="Looney B."/>
            <person name="Rojas-Flechas A."/>
            <person name="Nash J."/>
            <person name="Hameed K."/>
            <person name="Schadt C."/>
            <person name="Martin F."/>
            <person name="Crous P.W."/>
            <person name="Miettinen O."/>
            <person name="Magnuson J.K."/>
            <person name="Labbe J."/>
            <person name="Jacobson D."/>
            <person name="Doktycz M.J."/>
            <person name="Veneault-Fourrey C."/>
            <person name="Kuo A."/>
            <person name="Mondo S."/>
            <person name="Calhoun S."/>
            <person name="Riley R."/>
            <person name="Ohm R."/>
            <person name="LaButti K."/>
            <person name="Andreopoulos B."/>
            <person name="Pangilinan J."/>
            <person name="Nolan M."/>
            <person name="Tritt A."/>
            <person name="Clum A."/>
            <person name="Lipzen A."/>
            <person name="Daum C."/>
            <person name="Barry K."/>
            <person name="Grigoriev I.V."/>
            <person name="Vilgalys R."/>
        </authorList>
    </citation>
    <scope>NUCLEOTIDE SEQUENCE</scope>
    <source>
        <strain evidence="3">PMI_201</strain>
    </source>
</reference>
<dbReference type="InterPro" id="IPR029058">
    <property type="entry name" value="AB_hydrolase_fold"/>
</dbReference>
<keyword evidence="4" id="KW-1185">Reference proteome</keyword>
<dbReference type="InterPro" id="IPR005645">
    <property type="entry name" value="FSH-like_dom"/>
</dbReference>
<dbReference type="GO" id="GO:0005634">
    <property type="term" value="C:nucleus"/>
    <property type="evidence" value="ECO:0007669"/>
    <property type="project" value="TreeGrafter"/>
</dbReference>
<comment type="caution">
    <text evidence="3">The sequence shown here is derived from an EMBL/GenBank/DDBJ whole genome shotgun (WGS) entry which is preliminary data.</text>
</comment>
<keyword evidence="1 3" id="KW-0378">Hydrolase</keyword>
<proteinExistence type="predicted"/>
<feature type="domain" description="Serine hydrolase" evidence="2">
    <location>
        <begin position="2"/>
        <end position="197"/>
    </location>
</feature>
<evidence type="ECO:0000313" key="4">
    <source>
        <dbReference type="Proteomes" id="UP001201262"/>
    </source>
</evidence>
<evidence type="ECO:0000259" key="2">
    <source>
        <dbReference type="Pfam" id="PF03959"/>
    </source>
</evidence>
<accession>A0AAD4KJ52</accession>